<evidence type="ECO:0000313" key="1">
    <source>
        <dbReference type="EMBL" id="KKN13010.1"/>
    </source>
</evidence>
<proteinExistence type="predicted"/>
<comment type="caution">
    <text evidence="1">The sequence shown here is derived from an EMBL/GenBank/DDBJ whole genome shotgun (WGS) entry which is preliminary data.</text>
</comment>
<accession>A0A0F9N0G5</accession>
<name>A0A0F9N0G5_9ZZZZ</name>
<dbReference type="AlphaFoldDB" id="A0A0F9N0G5"/>
<gene>
    <name evidence="1" type="ORF">LCGC14_1010700</name>
</gene>
<dbReference type="EMBL" id="LAZR01003970">
    <property type="protein sequence ID" value="KKN13010.1"/>
    <property type="molecule type" value="Genomic_DNA"/>
</dbReference>
<organism evidence="1">
    <name type="scientific">marine sediment metagenome</name>
    <dbReference type="NCBI Taxonomy" id="412755"/>
    <lineage>
        <taxon>unclassified sequences</taxon>
        <taxon>metagenomes</taxon>
        <taxon>ecological metagenomes</taxon>
    </lineage>
</organism>
<protein>
    <submittedName>
        <fullName evidence="1">Uncharacterized protein</fullName>
    </submittedName>
</protein>
<reference evidence="1" key="1">
    <citation type="journal article" date="2015" name="Nature">
        <title>Complex archaea that bridge the gap between prokaryotes and eukaryotes.</title>
        <authorList>
            <person name="Spang A."/>
            <person name="Saw J.H."/>
            <person name="Jorgensen S.L."/>
            <person name="Zaremba-Niedzwiedzka K."/>
            <person name="Martijn J."/>
            <person name="Lind A.E."/>
            <person name="van Eijk R."/>
            <person name="Schleper C."/>
            <person name="Guy L."/>
            <person name="Ettema T.J."/>
        </authorList>
    </citation>
    <scope>NUCLEOTIDE SEQUENCE</scope>
</reference>
<sequence length="70" mass="8171">MSSNIKSDKPDGIDTNFMFNEFEVDLKNPSEAIISLLFWMMMEPNIFAVIKYGNYNLLYLDISEGCYEFL</sequence>